<dbReference type="PANTHER" id="PTHR43318:SF1">
    <property type="entry name" value="POLYSACCHARIDE BIOSYNTHESIS PROTEIN EPSC-RELATED"/>
    <property type="match status" value="1"/>
</dbReference>
<comment type="similarity">
    <text evidence="1">Belongs to the polysaccharide synthase family.</text>
</comment>
<name>A0ABN1AG37_9SPHN</name>
<dbReference type="InterPro" id="IPR003869">
    <property type="entry name" value="Polysac_CapD-like"/>
</dbReference>
<reference evidence="3 4" key="1">
    <citation type="journal article" date="2019" name="Int. J. Syst. Evol. Microbiol.">
        <title>The Global Catalogue of Microorganisms (GCM) 10K type strain sequencing project: providing services to taxonomists for standard genome sequencing and annotation.</title>
        <authorList>
            <consortium name="The Broad Institute Genomics Platform"/>
            <consortium name="The Broad Institute Genome Sequencing Center for Infectious Disease"/>
            <person name="Wu L."/>
            <person name="Ma J."/>
        </authorList>
    </citation>
    <scope>NUCLEOTIDE SEQUENCE [LARGE SCALE GENOMIC DNA]</scope>
    <source>
        <strain evidence="3 4">JCM 14162</strain>
    </source>
</reference>
<protein>
    <recommendedName>
        <fullName evidence="2">Polysaccharide biosynthesis protein CapD-like domain-containing protein</fullName>
    </recommendedName>
</protein>
<dbReference type="EMBL" id="BAAAEM010000002">
    <property type="protein sequence ID" value="GAA0475433.1"/>
    <property type="molecule type" value="Genomic_DNA"/>
</dbReference>
<dbReference type="Proteomes" id="UP001500713">
    <property type="component" value="Unassembled WGS sequence"/>
</dbReference>
<dbReference type="SUPFAM" id="SSF51735">
    <property type="entry name" value="NAD(P)-binding Rossmann-fold domains"/>
    <property type="match status" value="1"/>
</dbReference>
<comment type="caution">
    <text evidence="3">The sequence shown here is derived from an EMBL/GenBank/DDBJ whole genome shotgun (WGS) entry which is preliminary data.</text>
</comment>
<proteinExistence type="inferred from homology"/>
<accession>A0ABN1AG37</accession>
<evidence type="ECO:0000313" key="4">
    <source>
        <dbReference type="Proteomes" id="UP001500713"/>
    </source>
</evidence>
<dbReference type="InterPro" id="IPR036291">
    <property type="entry name" value="NAD(P)-bd_dom_sf"/>
</dbReference>
<dbReference type="Pfam" id="PF02719">
    <property type="entry name" value="Polysacc_synt_2"/>
    <property type="match status" value="1"/>
</dbReference>
<sequence>MTISKAAQLVIQAGSMAKGGEVFVLDMGKSVRIIDLARTMVQLSGLTVRDDAHPDGDIAIEEVGLRPGEKLYEELIIGNDPQSTVHNRIMMAHERHLTQTDLDKLLVQIRKCRNSDEAVGFLKIMVPESEHERDNVKVEKAS</sequence>
<feature type="domain" description="Polysaccharide biosynthesis protein CapD-like" evidence="2">
    <location>
        <begin position="1"/>
        <end position="93"/>
    </location>
</feature>
<evidence type="ECO:0000313" key="3">
    <source>
        <dbReference type="EMBL" id="GAA0475433.1"/>
    </source>
</evidence>
<dbReference type="Gene3D" id="3.40.50.720">
    <property type="entry name" value="NAD(P)-binding Rossmann-like Domain"/>
    <property type="match status" value="1"/>
</dbReference>
<organism evidence="3 4">
    <name type="scientific">Parasphingorhabdus litoris</name>
    <dbReference type="NCBI Taxonomy" id="394733"/>
    <lineage>
        <taxon>Bacteria</taxon>
        <taxon>Pseudomonadati</taxon>
        <taxon>Pseudomonadota</taxon>
        <taxon>Alphaproteobacteria</taxon>
        <taxon>Sphingomonadales</taxon>
        <taxon>Sphingomonadaceae</taxon>
        <taxon>Parasphingorhabdus</taxon>
    </lineage>
</organism>
<evidence type="ECO:0000256" key="1">
    <source>
        <dbReference type="ARBA" id="ARBA00007430"/>
    </source>
</evidence>
<dbReference type="InterPro" id="IPR051203">
    <property type="entry name" value="Polysaccharide_Synthase-Rel"/>
</dbReference>
<keyword evidence="4" id="KW-1185">Reference proteome</keyword>
<evidence type="ECO:0000259" key="2">
    <source>
        <dbReference type="Pfam" id="PF02719"/>
    </source>
</evidence>
<dbReference type="PANTHER" id="PTHR43318">
    <property type="entry name" value="UDP-N-ACETYLGLUCOSAMINE 4,6-DEHYDRATASE"/>
    <property type="match status" value="1"/>
</dbReference>
<gene>
    <name evidence="3" type="ORF">GCM10009096_16380</name>
</gene>